<dbReference type="EMBL" id="BEYQ01000022">
    <property type="protein sequence ID" value="GBD55393.1"/>
    <property type="molecule type" value="Genomic_DNA"/>
</dbReference>
<dbReference type="AlphaFoldDB" id="A0A2H6BYX5"/>
<comment type="caution">
    <text evidence="1">The sequence shown here is derived from an EMBL/GenBank/DDBJ whole genome shotgun (WGS) entry which is preliminary data.</text>
</comment>
<proteinExistence type="predicted"/>
<accession>A0A2H6BYX5</accession>
<protein>
    <submittedName>
        <fullName evidence="1">Uncharacterized protein</fullName>
    </submittedName>
</protein>
<reference evidence="2" key="1">
    <citation type="submission" date="2017-12" db="EMBL/GenBank/DDBJ databases">
        <title>Improved Draft Genome Sequence of Microcystis aeruginosa NIES-298, a Microcystin-Producing Cyanobacterium from Lake Kasumigaura, Japan.</title>
        <authorList>
            <person name="Yamaguchi H."/>
            <person name="Suzuki S."/>
            <person name="Kawachi M."/>
        </authorList>
    </citation>
    <scope>NUCLEOTIDE SEQUENCE [LARGE SCALE GENOMIC DNA]</scope>
    <source>
        <strain evidence="2">NIES-298</strain>
    </source>
</reference>
<gene>
    <name evidence="1" type="ORF">BGM30_44860</name>
</gene>
<evidence type="ECO:0000313" key="2">
    <source>
        <dbReference type="Proteomes" id="UP000236321"/>
    </source>
</evidence>
<name>A0A2H6BYX5_MICAE</name>
<organism evidence="1 2">
    <name type="scientific">Microcystis aeruginosa NIES-298</name>
    <dbReference type="NCBI Taxonomy" id="449468"/>
    <lineage>
        <taxon>Bacteria</taxon>
        <taxon>Bacillati</taxon>
        <taxon>Cyanobacteriota</taxon>
        <taxon>Cyanophyceae</taxon>
        <taxon>Oscillatoriophycideae</taxon>
        <taxon>Chroococcales</taxon>
        <taxon>Microcystaceae</taxon>
        <taxon>Microcystis</taxon>
    </lineage>
</organism>
<dbReference type="Proteomes" id="UP000236321">
    <property type="component" value="Unassembled WGS sequence"/>
</dbReference>
<sequence>MKEITSDLIDFLINSIKEEKPLYTNEQCLNIALEIIKANFPICASKYVKGEPWKL</sequence>
<dbReference type="RefSeq" id="WP_162205137.1">
    <property type="nucleotide sequence ID" value="NZ_BEIU01000026.1"/>
</dbReference>
<evidence type="ECO:0000313" key="1">
    <source>
        <dbReference type="EMBL" id="GBD55393.1"/>
    </source>
</evidence>